<name>A0AAJ0B552_9PEZI</name>
<dbReference type="GO" id="GO:0008270">
    <property type="term" value="F:zinc ion binding"/>
    <property type="evidence" value="ECO:0007669"/>
    <property type="project" value="UniProtKB-KW"/>
</dbReference>
<evidence type="ECO:0000313" key="8">
    <source>
        <dbReference type="Proteomes" id="UP001239445"/>
    </source>
</evidence>
<feature type="compositionally biased region" description="Polar residues" evidence="5">
    <location>
        <begin position="49"/>
        <end position="77"/>
    </location>
</feature>
<evidence type="ECO:0000256" key="1">
    <source>
        <dbReference type="ARBA" id="ARBA00022723"/>
    </source>
</evidence>
<dbReference type="Gene3D" id="3.30.40.10">
    <property type="entry name" value="Zinc/RING finger domain, C3HC4 (zinc finger)"/>
    <property type="match status" value="1"/>
</dbReference>
<dbReference type="Pfam" id="PF01363">
    <property type="entry name" value="FYVE"/>
    <property type="match status" value="1"/>
</dbReference>
<evidence type="ECO:0000256" key="2">
    <source>
        <dbReference type="ARBA" id="ARBA00022771"/>
    </source>
</evidence>
<reference evidence="7" key="1">
    <citation type="submission" date="2023-06" db="EMBL/GenBank/DDBJ databases">
        <title>Genome-scale phylogeny and comparative genomics of the fungal order Sordariales.</title>
        <authorList>
            <consortium name="Lawrence Berkeley National Laboratory"/>
            <person name="Hensen N."/>
            <person name="Bonometti L."/>
            <person name="Westerberg I."/>
            <person name="Brannstrom I.O."/>
            <person name="Guillou S."/>
            <person name="Cros-Aarteil S."/>
            <person name="Calhoun S."/>
            <person name="Haridas S."/>
            <person name="Kuo A."/>
            <person name="Mondo S."/>
            <person name="Pangilinan J."/>
            <person name="Riley R."/>
            <person name="Labutti K."/>
            <person name="Andreopoulos B."/>
            <person name="Lipzen A."/>
            <person name="Chen C."/>
            <person name="Yanf M."/>
            <person name="Daum C."/>
            <person name="Ng V."/>
            <person name="Clum A."/>
            <person name="Steindorff A."/>
            <person name="Ohm R."/>
            <person name="Martin F."/>
            <person name="Silar P."/>
            <person name="Natvig D."/>
            <person name="Lalanne C."/>
            <person name="Gautier V."/>
            <person name="Ament-Velasquez S.L."/>
            <person name="Kruys A."/>
            <person name="Hutchinson M.I."/>
            <person name="Powell A.J."/>
            <person name="Barry K."/>
            <person name="Miller A.N."/>
            <person name="Grigoriev I.V."/>
            <person name="Debuchy R."/>
            <person name="Gladieux P."/>
            <person name="Thoren M.H."/>
            <person name="Johannesson H."/>
        </authorList>
    </citation>
    <scope>NUCLEOTIDE SEQUENCE</scope>
    <source>
        <strain evidence="7">PSN4</strain>
    </source>
</reference>
<dbReference type="InterPro" id="IPR000306">
    <property type="entry name" value="Znf_FYVE"/>
</dbReference>
<dbReference type="PANTHER" id="PTHR23164">
    <property type="entry name" value="EARLY ENDOSOME ANTIGEN 1"/>
    <property type="match status" value="1"/>
</dbReference>
<protein>
    <submittedName>
        <fullName evidence="7">Vacuolar segregation protein pep7</fullName>
    </submittedName>
</protein>
<feature type="region of interest" description="Disordered" evidence="5">
    <location>
        <begin position="250"/>
        <end position="313"/>
    </location>
</feature>
<dbReference type="PROSITE" id="PS50178">
    <property type="entry name" value="ZF_FYVE"/>
    <property type="match status" value="1"/>
</dbReference>
<dbReference type="SUPFAM" id="SSF57903">
    <property type="entry name" value="FYVE/PHD zinc finger"/>
    <property type="match status" value="1"/>
</dbReference>
<accession>A0AAJ0B552</accession>
<evidence type="ECO:0000313" key="7">
    <source>
        <dbReference type="EMBL" id="KAK1751865.1"/>
    </source>
</evidence>
<organism evidence="7 8">
    <name type="scientific">Echria macrotheca</name>
    <dbReference type="NCBI Taxonomy" id="438768"/>
    <lineage>
        <taxon>Eukaryota</taxon>
        <taxon>Fungi</taxon>
        <taxon>Dikarya</taxon>
        <taxon>Ascomycota</taxon>
        <taxon>Pezizomycotina</taxon>
        <taxon>Sordariomycetes</taxon>
        <taxon>Sordariomycetidae</taxon>
        <taxon>Sordariales</taxon>
        <taxon>Schizotheciaceae</taxon>
        <taxon>Echria</taxon>
    </lineage>
</organism>
<evidence type="ECO:0000256" key="4">
    <source>
        <dbReference type="PROSITE-ProRule" id="PRU00091"/>
    </source>
</evidence>
<keyword evidence="2 4" id="KW-0863">Zinc-finger</keyword>
<gene>
    <name evidence="7" type="ORF">QBC47DRAFT_364209</name>
</gene>
<feature type="domain" description="FYVE-type" evidence="6">
    <location>
        <begin position="187"/>
        <end position="242"/>
    </location>
</feature>
<dbReference type="AlphaFoldDB" id="A0AAJ0B552"/>
<feature type="compositionally biased region" description="Polar residues" evidence="5">
    <location>
        <begin position="250"/>
        <end position="260"/>
    </location>
</feature>
<feature type="compositionally biased region" description="Acidic residues" evidence="5">
    <location>
        <begin position="110"/>
        <end position="119"/>
    </location>
</feature>
<dbReference type="CDD" id="cd15760">
    <property type="entry name" value="FYVE_scVPS27p_like"/>
    <property type="match status" value="1"/>
</dbReference>
<dbReference type="InterPro" id="IPR011011">
    <property type="entry name" value="Znf_FYVE_PHD"/>
</dbReference>
<dbReference type="EMBL" id="MU839841">
    <property type="protein sequence ID" value="KAK1751865.1"/>
    <property type="molecule type" value="Genomic_DNA"/>
</dbReference>
<evidence type="ECO:0000259" key="6">
    <source>
        <dbReference type="PROSITE" id="PS50178"/>
    </source>
</evidence>
<dbReference type="InterPro" id="IPR017455">
    <property type="entry name" value="Znf_FYVE-rel"/>
</dbReference>
<evidence type="ECO:0000256" key="3">
    <source>
        <dbReference type="ARBA" id="ARBA00022833"/>
    </source>
</evidence>
<dbReference type="Proteomes" id="UP001239445">
    <property type="component" value="Unassembled WGS sequence"/>
</dbReference>
<dbReference type="PANTHER" id="PTHR23164:SF30">
    <property type="entry name" value="EARLY ENDOSOME ANTIGEN 1"/>
    <property type="match status" value="1"/>
</dbReference>
<keyword evidence="1" id="KW-0479">Metal-binding</keyword>
<dbReference type="InterPro" id="IPR013083">
    <property type="entry name" value="Znf_RING/FYVE/PHD"/>
</dbReference>
<dbReference type="SMART" id="SM00064">
    <property type="entry name" value="FYVE"/>
    <property type="match status" value="1"/>
</dbReference>
<keyword evidence="8" id="KW-1185">Reference proteome</keyword>
<keyword evidence="3" id="KW-0862">Zinc</keyword>
<proteinExistence type="predicted"/>
<comment type="caution">
    <text evidence="7">The sequence shown here is derived from an EMBL/GenBank/DDBJ whole genome shotgun (WGS) entry which is preliminary data.</text>
</comment>
<evidence type="ECO:0000256" key="5">
    <source>
        <dbReference type="SAM" id="MobiDB-lite"/>
    </source>
</evidence>
<sequence length="313" mass="34445">MATDFIMPQVPVRQDQHAFYQPNPQKLPPQAALFAAAPVHPAAYPAPANTQYSTAPSSAQISPLSTSNNASPTSPRNNLGRGTRPMYMPAVLRPTEFPSKAPPPRPIPGDGEDDDDDDAEPRTPRPNSSFIGGLNALGRLSRRSTGDSGKCVDGKWNLDLFPQPTGTPTRKHWKPDHESPLCDHATCKKYFTTWTRRHHCRKCGNIFCNYHSRFEVPLDQDASYNPRGVSSRACAHCFAQFKEWRSRTNSQASSLSSSEGNLADHHHPHTPLASPTSVLGMRLPPHHPSHQRPGGGGPDAAQSVPRDWNWSTF</sequence>
<feature type="region of interest" description="Disordered" evidence="5">
    <location>
        <begin position="47"/>
        <end position="149"/>
    </location>
</feature>